<evidence type="ECO:0000313" key="12">
    <source>
        <dbReference type="Proteomes" id="UP000251075"/>
    </source>
</evidence>
<dbReference type="RefSeq" id="WP_112146990.1">
    <property type="nucleotide sequence ID" value="NZ_PGTO01000021.1"/>
</dbReference>
<comment type="catalytic activity">
    <reaction evidence="1">
        <text>1,2-dihydroxy-5-(methylsulfanyl)pent-1-en-3-one + O2 = 4-methylsulfanyl-2-oxobutanoate + formate + 2 H(+)</text>
        <dbReference type="Rhea" id="RHEA:24504"/>
        <dbReference type="ChEBI" id="CHEBI:15378"/>
        <dbReference type="ChEBI" id="CHEBI:15379"/>
        <dbReference type="ChEBI" id="CHEBI:15740"/>
        <dbReference type="ChEBI" id="CHEBI:16723"/>
        <dbReference type="ChEBI" id="CHEBI:49252"/>
        <dbReference type="EC" id="1.13.11.54"/>
    </reaction>
</comment>
<dbReference type="GO" id="GO:0046872">
    <property type="term" value="F:metal ion binding"/>
    <property type="evidence" value="ECO:0007669"/>
    <property type="project" value="UniProtKB-KW"/>
</dbReference>
<dbReference type="PANTHER" id="PTHR23418:SF0">
    <property type="entry name" value="ACIREDUCTONE DIOXYGENASE"/>
    <property type="match status" value="1"/>
</dbReference>
<keyword evidence="9" id="KW-0486">Methionine biosynthesis</keyword>
<protein>
    <recommendedName>
        <fullName evidence="10">acireductone dioxygenase (Fe(2+)-requiring)</fullName>
        <ecNumber evidence="10">1.13.11.54</ecNumber>
    </recommendedName>
</protein>
<dbReference type="SUPFAM" id="SSF51182">
    <property type="entry name" value="RmlC-like cupins"/>
    <property type="match status" value="1"/>
</dbReference>
<evidence type="ECO:0000256" key="10">
    <source>
        <dbReference type="ARBA" id="ARBA00039005"/>
    </source>
</evidence>
<evidence type="ECO:0000256" key="9">
    <source>
        <dbReference type="ARBA" id="ARBA00023167"/>
    </source>
</evidence>
<dbReference type="Proteomes" id="UP000251075">
    <property type="component" value="Unassembled WGS sequence"/>
</dbReference>
<dbReference type="Pfam" id="PF03079">
    <property type="entry name" value="ARD"/>
    <property type="match status" value="1"/>
</dbReference>
<evidence type="ECO:0000256" key="8">
    <source>
        <dbReference type="ARBA" id="ARBA00023004"/>
    </source>
</evidence>
<comment type="cofactor">
    <cofactor evidence="2">
        <name>Fe(2+)</name>
        <dbReference type="ChEBI" id="CHEBI:29033"/>
    </cofactor>
</comment>
<organism evidence="11 12">
    <name type="scientific">Paramagnetospirillum kuznetsovii</name>
    <dbReference type="NCBI Taxonomy" id="2053833"/>
    <lineage>
        <taxon>Bacteria</taxon>
        <taxon>Pseudomonadati</taxon>
        <taxon>Pseudomonadota</taxon>
        <taxon>Alphaproteobacteria</taxon>
        <taxon>Rhodospirillales</taxon>
        <taxon>Magnetospirillaceae</taxon>
        <taxon>Paramagnetospirillum</taxon>
    </lineage>
</organism>
<dbReference type="GO" id="GO:0009086">
    <property type="term" value="P:methionine biosynthetic process"/>
    <property type="evidence" value="ECO:0007669"/>
    <property type="project" value="UniProtKB-KW"/>
</dbReference>
<keyword evidence="12" id="KW-1185">Reference proteome</keyword>
<dbReference type="InterPro" id="IPR004313">
    <property type="entry name" value="ARD"/>
</dbReference>
<evidence type="ECO:0000256" key="2">
    <source>
        <dbReference type="ARBA" id="ARBA00001954"/>
    </source>
</evidence>
<reference evidence="11 12" key="1">
    <citation type="submission" date="2017-11" db="EMBL/GenBank/DDBJ databases">
        <title>Draft genome sequence of magnetotactic bacterium Magnetospirillum kuznetsovii LBB-42.</title>
        <authorList>
            <person name="Grouzdev D.S."/>
            <person name="Rysina M.S."/>
            <person name="Baslerov R.V."/>
            <person name="Koziaeva V."/>
        </authorList>
    </citation>
    <scope>NUCLEOTIDE SEQUENCE [LARGE SCALE GENOMIC DNA]</scope>
    <source>
        <strain evidence="11 12">LBB-42</strain>
    </source>
</reference>
<keyword evidence="6 11" id="KW-0223">Dioxygenase</keyword>
<dbReference type="EMBL" id="PGTO01000021">
    <property type="protein sequence ID" value="RAU20547.1"/>
    <property type="molecule type" value="Genomic_DNA"/>
</dbReference>
<evidence type="ECO:0000256" key="1">
    <source>
        <dbReference type="ARBA" id="ARBA00000428"/>
    </source>
</evidence>
<dbReference type="Gene3D" id="2.60.120.10">
    <property type="entry name" value="Jelly Rolls"/>
    <property type="match status" value="1"/>
</dbReference>
<dbReference type="PANTHER" id="PTHR23418">
    <property type="entry name" value="ACIREDUCTONE DIOXYGENASE"/>
    <property type="match status" value="1"/>
</dbReference>
<evidence type="ECO:0000313" key="11">
    <source>
        <dbReference type="EMBL" id="RAU20547.1"/>
    </source>
</evidence>
<keyword evidence="8" id="KW-0408">Iron</keyword>
<keyword evidence="4" id="KW-0028">Amino-acid biosynthesis</keyword>
<evidence type="ECO:0000256" key="6">
    <source>
        <dbReference type="ARBA" id="ARBA00022964"/>
    </source>
</evidence>
<dbReference type="OrthoDB" id="9795636at2"/>
<dbReference type="AlphaFoldDB" id="A0A364NUI0"/>
<gene>
    <name evidence="11" type="ORF">CU669_18070</name>
</gene>
<evidence type="ECO:0000256" key="7">
    <source>
        <dbReference type="ARBA" id="ARBA00023002"/>
    </source>
</evidence>
<keyword evidence="3" id="KW-0533">Nickel</keyword>
<name>A0A364NUI0_9PROT</name>
<evidence type="ECO:0000256" key="3">
    <source>
        <dbReference type="ARBA" id="ARBA00022596"/>
    </source>
</evidence>
<keyword evidence="7" id="KW-0560">Oxidoreductase</keyword>
<accession>A0A364NUI0</accession>
<comment type="caution">
    <text evidence="11">The sequence shown here is derived from an EMBL/GenBank/DDBJ whole genome shotgun (WGS) entry which is preliminary data.</text>
</comment>
<evidence type="ECO:0000256" key="4">
    <source>
        <dbReference type="ARBA" id="ARBA00022605"/>
    </source>
</evidence>
<evidence type="ECO:0000256" key="5">
    <source>
        <dbReference type="ARBA" id="ARBA00022723"/>
    </source>
</evidence>
<sequence>MPTIIHLDGRRVQDPAEAAAIIQSLGLTVAGLDLAAAAPTELEPVLRRQRLDNWRAEAILADLANALPPGYAGRDVVALFPDTDGLDSILAAFHRTHVHDDDEIRLILAGEGVFGFVLPDGDQVEITVVPGDLVGVPAGAEHWFRLTESRTVVAVRLFGTNPDWRARYTDTPIRFPH</sequence>
<dbReference type="InterPro" id="IPR014710">
    <property type="entry name" value="RmlC-like_jellyroll"/>
</dbReference>
<dbReference type="CDD" id="cd02232">
    <property type="entry name" value="cupin_ARD"/>
    <property type="match status" value="1"/>
</dbReference>
<proteinExistence type="predicted"/>
<dbReference type="GO" id="GO:0010309">
    <property type="term" value="F:acireductone dioxygenase [iron(II)-requiring] activity"/>
    <property type="evidence" value="ECO:0007669"/>
    <property type="project" value="UniProtKB-EC"/>
</dbReference>
<keyword evidence="5" id="KW-0479">Metal-binding</keyword>
<dbReference type="EC" id="1.13.11.54" evidence="10"/>
<dbReference type="InterPro" id="IPR011051">
    <property type="entry name" value="RmlC_Cupin_sf"/>
</dbReference>